<evidence type="ECO:0000313" key="2">
    <source>
        <dbReference type="Proteomes" id="UP000095283"/>
    </source>
</evidence>
<sequence>MFLGFRMNRTLASLCLLFLFCCILLGKIVQNTLLRLLTVILMCMLYMESFFHCFVSSSFSILILLYAHFPLRTFEYMVGFRECFNLRNNICLIHFIVFTPFLCVYHRSFCCRSSLFRLLNSISHLYSILHCSLLSQIISIVCLKYPCWHPPVMSINVVIIISSVAVRTRLTVLKVLRENVPSSLLVSSLFISLFFTFNCKCLVEFFRFRYCFTIYIINKLVEIINWIITVIETMVPVGQQCGLPISVFERNVFADSQNSRVALLMLCTLVMLLLRFRFSLAPSVLYCHVTQDYSQGFSLNCLPHRRLLNYYPLILYLPLFYGNCLSIGHSKIFLLAVRTFADLIGLSALLTVSTIFPVDHCPLGKSSFSMSIIQNFSAISSEKAYGFAIFTLSSGKGGITGAPKANSAPFGILRILQSPFYHV</sequence>
<feature type="transmembrane region" description="Helical" evidence="1">
    <location>
        <begin position="310"/>
        <end position="328"/>
    </location>
</feature>
<feature type="transmembrane region" description="Helical" evidence="1">
    <location>
        <begin position="90"/>
        <end position="109"/>
    </location>
</feature>
<organism evidence="2 3">
    <name type="scientific">Heterorhabditis bacteriophora</name>
    <name type="common">Entomopathogenic nematode worm</name>
    <dbReference type="NCBI Taxonomy" id="37862"/>
    <lineage>
        <taxon>Eukaryota</taxon>
        <taxon>Metazoa</taxon>
        <taxon>Ecdysozoa</taxon>
        <taxon>Nematoda</taxon>
        <taxon>Chromadorea</taxon>
        <taxon>Rhabditida</taxon>
        <taxon>Rhabditina</taxon>
        <taxon>Rhabditomorpha</taxon>
        <taxon>Strongyloidea</taxon>
        <taxon>Heterorhabditidae</taxon>
        <taxon>Heterorhabditis</taxon>
    </lineage>
</organism>
<keyword evidence="2" id="KW-1185">Reference proteome</keyword>
<keyword evidence="1" id="KW-0472">Membrane</keyword>
<feature type="transmembrane region" description="Helical" evidence="1">
    <location>
        <begin position="340"/>
        <end position="358"/>
    </location>
</feature>
<feature type="transmembrane region" description="Helical" evidence="1">
    <location>
        <begin position="36"/>
        <end position="69"/>
    </location>
</feature>
<evidence type="ECO:0000313" key="3">
    <source>
        <dbReference type="WBParaSite" id="Hba_04653"/>
    </source>
</evidence>
<feature type="transmembrane region" description="Helical" evidence="1">
    <location>
        <begin position="121"/>
        <end position="143"/>
    </location>
</feature>
<protein>
    <submittedName>
        <fullName evidence="3">Signal peptide protein</fullName>
    </submittedName>
</protein>
<dbReference type="WBParaSite" id="Hba_04653">
    <property type="protein sequence ID" value="Hba_04653"/>
    <property type="gene ID" value="Hba_04653"/>
</dbReference>
<dbReference type="AlphaFoldDB" id="A0A1I7WI17"/>
<accession>A0A1I7WI17</accession>
<keyword evidence="1" id="KW-0812">Transmembrane</keyword>
<keyword evidence="1" id="KW-1133">Transmembrane helix</keyword>
<feature type="transmembrane region" description="Helical" evidence="1">
    <location>
        <begin position="261"/>
        <end position="278"/>
    </location>
</feature>
<dbReference type="Proteomes" id="UP000095283">
    <property type="component" value="Unplaced"/>
</dbReference>
<evidence type="ECO:0000256" key="1">
    <source>
        <dbReference type="SAM" id="Phobius"/>
    </source>
</evidence>
<feature type="transmembrane region" description="Helical" evidence="1">
    <location>
        <begin position="184"/>
        <end position="203"/>
    </location>
</feature>
<reference evidence="3" key="1">
    <citation type="submission" date="2016-11" db="UniProtKB">
        <authorList>
            <consortium name="WormBaseParasite"/>
        </authorList>
    </citation>
    <scope>IDENTIFICATION</scope>
</reference>
<name>A0A1I7WI17_HETBA</name>
<proteinExistence type="predicted"/>